<dbReference type="RefSeq" id="WP_111447771.1">
    <property type="nucleotide sequence ID" value="NZ_CP031003.1"/>
</dbReference>
<sequence length="59" mass="6881">MMDSETRGRRVQAIAVHMMSGNKFTPTMIMHRCLCSKKEAVELLEQATQRMEVLRDEVR</sequence>
<gene>
    <name evidence="1" type="ORF">DT351_07410</name>
</gene>
<dbReference type="Proteomes" id="UP000257607">
    <property type="component" value="Chromosome"/>
</dbReference>
<dbReference type="AlphaFoldDB" id="A0A385AEV6"/>
<protein>
    <submittedName>
        <fullName evidence="1">Uncharacterized protein</fullName>
    </submittedName>
</protein>
<organism evidence="1 2">
    <name type="scientific">Latilactobacillus curvatus</name>
    <name type="common">Lactobacillus curvatus</name>
    <dbReference type="NCBI Taxonomy" id="28038"/>
    <lineage>
        <taxon>Bacteria</taxon>
        <taxon>Bacillati</taxon>
        <taxon>Bacillota</taxon>
        <taxon>Bacilli</taxon>
        <taxon>Lactobacillales</taxon>
        <taxon>Lactobacillaceae</taxon>
        <taxon>Latilactobacillus</taxon>
    </lineage>
</organism>
<dbReference type="EMBL" id="CP031003">
    <property type="protein sequence ID" value="AXN36205.1"/>
    <property type="molecule type" value="Genomic_DNA"/>
</dbReference>
<evidence type="ECO:0000313" key="2">
    <source>
        <dbReference type="Proteomes" id="UP000257607"/>
    </source>
</evidence>
<reference evidence="1 2" key="1">
    <citation type="submission" date="2018-07" db="EMBL/GenBank/DDBJ databases">
        <title>Lactobacillus curvatus genome sequence.</title>
        <authorList>
            <person name="Prechtl R."/>
        </authorList>
    </citation>
    <scope>NUCLEOTIDE SEQUENCE [LARGE SCALE GENOMIC DNA]</scope>
    <source>
        <strain evidence="1 2">TMW 1.1928</strain>
    </source>
</reference>
<accession>A0A385AEV6</accession>
<name>A0A385AEV6_LATCU</name>
<proteinExistence type="predicted"/>
<evidence type="ECO:0000313" key="1">
    <source>
        <dbReference type="EMBL" id="AXN36205.1"/>
    </source>
</evidence>